<accession>A0A0L0QKQ3</accession>
<organism evidence="1 2">
    <name type="scientific">Virgibacillus pantothenticus</name>
    <dbReference type="NCBI Taxonomy" id="1473"/>
    <lineage>
        <taxon>Bacteria</taxon>
        <taxon>Bacillati</taxon>
        <taxon>Bacillota</taxon>
        <taxon>Bacilli</taxon>
        <taxon>Bacillales</taxon>
        <taxon>Bacillaceae</taxon>
        <taxon>Virgibacillus</taxon>
    </lineage>
</organism>
<dbReference type="Proteomes" id="UP000036780">
    <property type="component" value="Unassembled WGS sequence"/>
</dbReference>
<evidence type="ECO:0000313" key="2">
    <source>
        <dbReference type="Proteomes" id="UP000036780"/>
    </source>
</evidence>
<dbReference type="AlphaFoldDB" id="A0A0L0QKQ3"/>
<evidence type="ECO:0000313" key="1">
    <source>
        <dbReference type="EMBL" id="KNE19141.1"/>
    </source>
</evidence>
<dbReference type="GeneID" id="66872176"/>
<comment type="caution">
    <text evidence="1">The sequence shown here is derived from an EMBL/GenBank/DDBJ whole genome shotgun (WGS) entry which is preliminary data.</text>
</comment>
<dbReference type="PATRIC" id="fig|1473.5.peg.810"/>
<proteinExistence type="predicted"/>
<reference evidence="2" key="1">
    <citation type="submission" date="2015-07" db="EMBL/GenBank/DDBJ databases">
        <title>Fjat-10053 dsm26.</title>
        <authorList>
            <person name="Liu B."/>
            <person name="Wang J."/>
            <person name="Zhu Y."/>
            <person name="Liu G."/>
            <person name="Chen Q."/>
            <person name="Chen Z."/>
            <person name="Lan J."/>
            <person name="Che J."/>
            <person name="Ge C."/>
            <person name="Shi H."/>
            <person name="Pan Z."/>
            <person name="Liu X."/>
        </authorList>
    </citation>
    <scope>NUCLEOTIDE SEQUENCE [LARGE SCALE GENOMIC DNA]</scope>
    <source>
        <strain evidence="2">DSM 26</strain>
    </source>
</reference>
<gene>
    <name evidence="1" type="ORF">AFK71_11370</name>
</gene>
<name>A0A0L0QKQ3_VIRPA</name>
<sequence>MNDHIFEINQVMLEGKNNIIPENADVFYKDLDKEKTIIFFKEAEIKHTLIIFMKKHYISGQMDLPSIRPQSGFAWTMAQYPDFAFYAGVMTDENMNDVQVTWKGYVEKVITY</sequence>
<dbReference type="RefSeq" id="WP_050351648.1">
    <property type="nucleotide sequence ID" value="NZ_CP073011.1"/>
</dbReference>
<protein>
    <submittedName>
        <fullName evidence="1">Uncharacterized protein</fullName>
    </submittedName>
</protein>
<keyword evidence="2" id="KW-1185">Reference proteome</keyword>
<dbReference type="EMBL" id="LGTO01000007">
    <property type="protein sequence ID" value="KNE19141.1"/>
    <property type="molecule type" value="Genomic_DNA"/>
</dbReference>